<evidence type="ECO:0000256" key="4">
    <source>
        <dbReference type="ARBA" id="ARBA00022737"/>
    </source>
</evidence>
<protein>
    <recommendedName>
        <fullName evidence="12">C2H2-type domain-containing protein</fullName>
    </recommendedName>
</protein>
<dbReference type="PROSITE" id="PS50157">
    <property type="entry name" value="ZINC_FINGER_C2H2_2"/>
    <property type="match status" value="1"/>
</dbReference>
<evidence type="ECO:0000256" key="11">
    <source>
        <dbReference type="PROSITE-ProRule" id="PRU00042"/>
    </source>
</evidence>
<evidence type="ECO:0000256" key="6">
    <source>
        <dbReference type="ARBA" id="ARBA00022833"/>
    </source>
</evidence>
<keyword evidence="9" id="KW-0804">Transcription</keyword>
<keyword evidence="7" id="KW-0805">Transcription regulation</keyword>
<evidence type="ECO:0000256" key="2">
    <source>
        <dbReference type="ARBA" id="ARBA00004123"/>
    </source>
</evidence>
<keyword evidence="4" id="KW-0677">Repeat</keyword>
<evidence type="ECO:0000256" key="3">
    <source>
        <dbReference type="ARBA" id="ARBA00022723"/>
    </source>
</evidence>
<accession>A0AA85KA46</accession>
<keyword evidence="3" id="KW-0479">Metal-binding</keyword>
<evidence type="ECO:0000256" key="10">
    <source>
        <dbReference type="ARBA" id="ARBA00023242"/>
    </source>
</evidence>
<reference evidence="13" key="1">
    <citation type="submission" date="2022-06" db="EMBL/GenBank/DDBJ databases">
        <authorList>
            <person name="Berger JAMES D."/>
            <person name="Berger JAMES D."/>
        </authorList>
    </citation>
    <scope>NUCLEOTIDE SEQUENCE [LARGE SCALE GENOMIC DNA]</scope>
</reference>
<dbReference type="WBParaSite" id="TREG1_71750.1">
    <property type="protein sequence ID" value="TREG1_71750.1"/>
    <property type="gene ID" value="TREG1_71750"/>
</dbReference>
<dbReference type="InterPro" id="IPR036236">
    <property type="entry name" value="Znf_C2H2_sf"/>
</dbReference>
<dbReference type="Gene3D" id="3.30.160.60">
    <property type="entry name" value="Classic Zinc Finger"/>
    <property type="match status" value="1"/>
</dbReference>
<keyword evidence="5 11" id="KW-0863">Zinc-finger</keyword>
<sequence>MYVHIRTHTGDKPYSCSACGVAFTQGSSLKLHIRSRHNDNSNYFSLIRKPGKNNLTKLWTRVLKKDLPKFNSFQSTSSYYYYHHHQHHRHYWNKWRNSMNIEQINRLKNIKHKSKLTPETENLNYNHFSSTPGEFQQLSDGTHTENCMNSDYWAANNTSDYKYFEPNLLEIKKCTKQSVFKTSNEAAKLKNYKRRQTNKTNSDRQLVKTYQKTETKYSSFLDNSKSINEIESYPLPTDERTTTLKLEEPDLQDSQSGRCSTIILNQLFLHDRQMNHDIHKTTDANNDNNDSSIDITHNSNMAVLNYPNKSDIQYPEEYLPFSIAALQPY</sequence>
<dbReference type="AlphaFoldDB" id="A0AA85KA46"/>
<evidence type="ECO:0000256" key="8">
    <source>
        <dbReference type="ARBA" id="ARBA00023125"/>
    </source>
</evidence>
<reference evidence="14" key="2">
    <citation type="submission" date="2023-11" db="UniProtKB">
        <authorList>
            <consortium name="WormBaseParasite"/>
        </authorList>
    </citation>
    <scope>IDENTIFICATION</scope>
</reference>
<evidence type="ECO:0000259" key="12">
    <source>
        <dbReference type="PROSITE" id="PS50157"/>
    </source>
</evidence>
<evidence type="ECO:0000313" key="14">
    <source>
        <dbReference type="WBParaSite" id="TREG1_71750.1"/>
    </source>
</evidence>
<dbReference type="GO" id="GO:0005634">
    <property type="term" value="C:nucleus"/>
    <property type="evidence" value="ECO:0007669"/>
    <property type="project" value="UniProtKB-SubCell"/>
</dbReference>
<keyword evidence="8" id="KW-0238">DNA-binding</keyword>
<dbReference type="GO" id="GO:0008270">
    <property type="term" value="F:zinc ion binding"/>
    <property type="evidence" value="ECO:0007669"/>
    <property type="project" value="UniProtKB-KW"/>
</dbReference>
<keyword evidence="6" id="KW-0862">Zinc</keyword>
<evidence type="ECO:0000256" key="7">
    <source>
        <dbReference type="ARBA" id="ARBA00023015"/>
    </source>
</evidence>
<evidence type="ECO:0000256" key="9">
    <source>
        <dbReference type="ARBA" id="ARBA00023163"/>
    </source>
</evidence>
<keyword evidence="10" id="KW-0539">Nucleus</keyword>
<keyword evidence="13" id="KW-1185">Reference proteome</keyword>
<dbReference type="InterPro" id="IPR013087">
    <property type="entry name" value="Znf_C2H2_type"/>
</dbReference>
<comment type="function">
    <text evidence="1">May be involved in transcriptional regulation.</text>
</comment>
<evidence type="ECO:0000256" key="1">
    <source>
        <dbReference type="ARBA" id="ARBA00003767"/>
    </source>
</evidence>
<proteinExistence type="predicted"/>
<dbReference type="SUPFAM" id="SSF57667">
    <property type="entry name" value="beta-beta-alpha zinc fingers"/>
    <property type="match status" value="1"/>
</dbReference>
<dbReference type="PROSITE" id="PS00028">
    <property type="entry name" value="ZINC_FINGER_C2H2_1"/>
    <property type="match status" value="1"/>
</dbReference>
<evidence type="ECO:0000313" key="13">
    <source>
        <dbReference type="Proteomes" id="UP000050795"/>
    </source>
</evidence>
<comment type="subcellular location">
    <subcellularLocation>
        <location evidence="2">Nucleus</location>
    </subcellularLocation>
</comment>
<dbReference type="Proteomes" id="UP000050795">
    <property type="component" value="Unassembled WGS sequence"/>
</dbReference>
<evidence type="ECO:0000256" key="5">
    <source>
        <dbReference type="ARBA" id="ARBA00022771"/>
    </source>
</evidence>
<dbReference type="FunFam" id="3.30.160.60:FF:000097">
    <property type="entry name" value="Zinc finger protein"/>
    <property type="match status" value="1"/>
</dbReference>
<name>A0AA85KA46_TRIRE</name>
<organism evidence="13 14">
    <name type="scientific">Trichobilharzia regenti</name>
    <name type="common">Nasal bird schistosome</name>
    <dbReference type="NCBI Taxonomy" id="157069"/>
    <lineage>
        <taxon>Eukaryota</taxon>
        <taxon>Metazoa</taxon>
        <taxon>Spiralia</taxon>
        <taxon>Lophotrochozoa</taxon>
        <taxon>Platyhelminthes</taxon>
        <taxon>Trematoda</taxon>
        <taxon>Digenea</taxon>
        <taxon>Strigeidida</taxon>
        <taxon>Schistosomatoidea</taxon>
        <taxon>Schistosomatidae</taxon>
        <taxon>Trichobilharzia</taxon>
    </lineage>
</organism>
<dbReference type="GO" id="GO:0003677">
    <property type="term" value="F:DNA binding"/>
    <property type="evidence" value="ECO:0007669"/>
    <property type="project" value="UniProtKB-KW"/>
</dbReference>
<feature type="domain" description="C2H2-type" evidence="12">
    <location>
        <begin position="14"/>
        <end position="42"/>
    </location>
</feature>